<dbReference type="InterPro" id="IPR008979">
    <property type="entry name" value="Galactose-bd-like_sf"/>
</dbReference>
<sequence>MSAALVDCGNGVTLERSVAFTLSDGTKLVSDHYYPVEAGPHPTLLMRQPYGRDIASTVVYAHPIWFARHGYNVVIQDVRGRGGSEGSFYPFRHEGRDGAETIAWLRTRPECNGRIGMYGFSYQGATQLLAAAEQPEGLQCIAPAMTACDLYRGWFYHHGALRLASSLGWGLQMLKEDARRLGLAEASAKLEAAWANVRAQASHLPYAQHPAIVDSALPSYVRDWFSHDSPGPFWSDLDISSRAGDINVPALHVSGWYDTYLEGSVAGFELLRDHAATEHARDNQYLLAGPWVHIPWGDRVGEANLGEAALLDTDDLLLRWFNHWLKDANTFADEPRIKHFAMGTNTWHSADAAQAPSAITLHLASDGRAESRKGDGALVEDEPTGPADIFVFDPEVPVFAPGGPQALAGLFDQSGAEQLNNLLVYTGDSLEAPLHIFGRPSVSLHVQTSSAHADVTAKLVCVKPNGRAEFVCIGIARSTFLFGEASVADVPQLWVFTLEPTSFVFAAGDRIRLEIAGCAFPLYDRNPSNSTRPSEMTVFHWQRCTHMVFHDREHPSSLQLPVLQEGHA</sequence>
<dbReference type="NCBIfam" id="TIGR00976">
    <property type="entry name" value="CocE_NonD"/>
    <property type="match status" value="1"/>
</dbReference>
<dbReference type="EMBL" id="FNVA01000006">
    <property type="protein sequence ID" value="SEG54148.1"/>
    <property type="molecule type" value="Genomic_DNA"/>
</dbReference>
<name>A0A1H6AZZ4_9BACT</name>
<dbReference type="InterPro" id="IPR029058">
    <property type="entry name" value="AB_hydrolase_fold"/>
</dbReference>
<dbReference type="SUPFAM" id="SSF53474">
    <property type="entry name" value="alpha/beta-Hydrolases"/>
    <property type="match status" value="1"/>
</dbReference>
<dbReference type="AlphaFoldDB" id="A0A1H6AZZ4"/>
<dbReference type="Gene3D" id="3.40.50.1820">
    <property type="entry name" value="alpha/beta hydrolase"/>
    <property type="match status" value="1"/>
</dbReference>
<keyword evidence="1" id="KW-0378">Hydrolase</keyword>
<dbReference type="InterPro" id="IPR005674">
    <property type="entry name" value="CocE/Ser_esterase"/>
</dbReference>
<dbReference type="SUPFAM" id="SSF49785">
    <property type="entry name" value="Galactose-binding domain-like"/>
    <property type="match status" value="1"/>
</dbReference>
<feature type="domain" description="Xaa-Pro dipeptidyl-peptidase C-terminal" evidence="2">
    <location>
        <begin position="318"/>
        <end position="559"/>
    </location>
</feature>
<reference evidence="3 4" key="1">
    <citation type="submission" date="2016-10" db="EMBL/GenBank/DDBJ databases">
        <authorList>
            <person name="de Groot N.N."/>
        </authorList>
    </citation>
    <scope>NUCLEOTIDE SEQUENCE [LARGE SCALE GENOMIC DNA]</scope>
    <source>
        <strain evidence="3 4">DSM 22489</strain>
    </source>
</reference>
<evidence type="ECO:0000313" key="3">
    <source>
        <dbReference type="EMBL" id="SEG54148.1"/>
    </source>
</evidence>
<dbReference type="Gene3D" id="1.10.3020.10">
    <property type="entry name" value="alpha-amino acid ester hydrolase ( Helical cap domain)"/>
    <property type="match status" value="1"/>
</dbReference>
<dbReference type="SMART" id="SM00939">
    <property type="entry name" value="PepX_C"/>
    <property type="match status" value="1"/>
</dbReference>
<dbReference type="GO" id="GO:0008239">
    <property type="term" value="F:dipeptidyl-peptidase activity"/>
    <property type="evidence" value="ECO:0007669"/>
    <property type="project" value="InterPro"/>
</dbReference>
<dbReference type="PANTHER" id="PTHR43056:SF10">
    <property type="entry name" value="COCE_NOND FAMILY, PUTATIVE (AFU_ORTHOLOGUE AFUA_7G00600)-RELATED"/>
    <property type="match status" value="1"/>
</dbReference>
<organism evidence="3 4">
    <name type="scientific">Bryocella elongata</name>
    <dbReference type="NCBI Taxonomy" id="863522"/>
    <lineage>
        <taxon>Bacteria</taxon>
        <taxon>Pseudomonadati</taxon>
        <taxon>Acidobacteriota</taxon>
        <taxon>Terriglobia</taxon>
        <taxon>Terriglobales</taxon>
        <taxon>Acidobacteriaceae</taxon>
        <taxon>Bryocella</taxon>
    </lineage>
</organism>
<dbReference type="RefSeq" id="WP_103934274.1">
    <property type="nucleotide sequence ID" value="NZ_FNVA01000006.1"/>
</dbReference>
<evidence type="ECO:0000256" key="1">
    <source>
        <dbReference type="ARBA" id="ARBA00022801"/>
    </source>
</evidence>
<dbReference type="Pfam" id="PF08530">
    <property type="entry name" value="PepX_C"/>
    <property type="match status" value="1"/>
</dbReference>
<dbReference type="PANTHER" id="PTHR43056">
    <property type="entry name" value="PEPTIDASE S9 PROLYL OLIGOPEPTIDASE"/>
    <property type="match status" value="1"/>
</dbReference>
<evidence type="ECO:0000313" key="4">
    <source>
        <dbReference type="Proteomes" id="UP000236728"/>
    </source>
</evidence>
<evidence type="ECO:0000259" key="2">
    <source>
        <dbReference type="SMART" id="SM00939"/>
    </source>
</evidence>
<dbReference type="InterPro" id="IPR013736">
    <property type="entry name" value="Xaa-Pro_dipept_C"/>
</dbReference>
<accession>A0A1H6AZZ4</accession>
<protein>
    <recommendedName>
        <fullName evidence="2">Xaa-Pro dipeptidyl-peptidase C-terminal domain-containing protein</fullName>
    </recommendedName>
</protein>
<keyword evidence="4" id="KW-1185">Reference proteome</keyword>
<dbReference type="OrthoDB" id="319764at2"/>
<dbReference type="InterPro" id="IPR050585">
    <property type="entry name" value="Xaa-Pro_dipeptidyl-ppase/CocE"/>
</dbReference>
<dbReference type="Gene3D" id="2.60.120.260">
    <property type="entry name" value="Galactose-binding domain-like"/>
    <property type="match status" value="1"/>
</dbReference>
<proteinExistence type="predicted"/>
<dbReference type="InterPro" id="IPR000383">
    <property type="entry name" value="Xaa-Pro-like_dom"/>
</dbReference>
<dbReference type="Proteomes" id="UP000236728">
    <property type="component" value="Unassembled WGS sequence"/>
</dbReference>
<dbReference type="Pfam" id="PF02129">
    <property type="entry name" value="Peptidase_S15"/>
    <property type="match status" value="1"/>
</dbReference>
<gene>
    <name evidence="3" type="ORF">SAMN05421819_3403</name>
</gene>